<evidence type="ECO:0000256" key="1">
    <source>
        <dbReference type="ARBA" id="ARBA00001971"/>
    </source>
</evidence>
<dbReference type="GO" id="GO:0020037">
    <property type="term" value="F:heme binding"/>
    <property type="evidence" value="ECO:0007669"/>
    <property type="project" value="InterPro"/>
</dbReference>
<evidence type="ECO:0000313" key="7">
    <source>
        <dbReference type="EMBL" id="KAJ4337391.1"/>
    </source>
</evidence>
<dbReference type="PANTHER" id="PTHR24305">
    <property type="entry name" value="CYTOCHROME P450"/>
    <property type="match status" value="1"/>
</dbReference>
<feature type="binding site" description="axial binding residue" evidence="5">
    <location>
        <position position="323"/>
    </location>
    <ligand>
        <name>heme</name>
        <dbReference type="ChEBI" id="CHEBI:30413"/>
    </ligand>
    <ligandPart>
        <name>Fe</name>
        <dbReference type="ChEBI" id="CHEBI:18248"/>
    </ligandPart>
</feature>
<keyword evidence="6" id="KW-0560">Oxidoreductase</keyword>
<dbReference type="OrthoDB" id="3934656at2759"/>
<accession>A0A9W8X197</accession>
<dbReference type="PRINTS" id="PR00463">
    <property type="entry name" value="EP450I"/>
</dbReference>
<evidence type="ECO:0000313" key="8">
    <source>
        <dbReference type="Proteomes" id="UP001140562"/>
    </source>
</evidence>
<dbReference type="Pfam" id="PF00067">
    <property type="entry name" value="p450"/>
    <property type="match status" value="1"/>
</dbReference>
<keyword evidence="8" id="KW-1185">Reference proteome</keyword>
<keyword evidence="3 5" id="KW-0479">Metal-binding</keyword>
<dbReference type="SUPFAM" id="SSF48264">
    <property type="entry name" value="Cytochrome P450"/>
    <property type="match status" value="1"/>
</dbReference>
<dbReference type="PRINTS" id="PR00385">
    <property type="entry name" value="P450"/>
</dbReference>
<evidence type="ECO:0008006" key="9">
    <source>
        <dbReference type="Google" id="ProtNLM"/>
    </source>
</evidence>
<keyword evidence="5 6" id="KW-0349">Heme</keyword>
<comment type="caution">
    <text evidence="7">The sequence shown here is derived from an EMBL/GenBank/DDBJ whole genome shotgun (WGS) entry which is preliminary data.</text>
</comment>
<keyword evidence="6" id="KW-0503">Monooxygenase</keyword>
<evidence type="ECO:0000256" key="6">
    <source>
        <dbReference type="RuleBase" id="RU000461"/>
    </source>
</evidence>
<evidence type="ECO:0000256" key="4">
    <source>
        <dbReference type="ARBA" id="ARBA00023004"/>
    </source>
</evidence>
<dbReference type="EMBL" id="JAPEUV010000039">
    <property type="protein sequence ID" value="KAJ4337391.1"/>
    <property type="molecule type" value="Genomic_DNA"/>
</dbReference>
<proteinExistence type="inferred from homology"/>
<comment type="similarity">
    <text evidence="2 6">Belongs to the cytochrome P450 family.</text>
</comment>
<dbReference type="GO" id="GO:0004497">
    <property type="term" value="F:monooxygenase activity"/>
    <property type="evidence" value="ECO:0007669"/>
    <property type="project" value="UniProtKB-KW"/>
</dbReference>
<dbReference type="InterPro" id="IPR001128">
    <property type="entry name" value="Cyt_P450"/>
</dbReference>
<dbReference type="GO" id="GO:0016705">
    <property type="term" value="F:oxidoreductase activity, acting on paired donors, with incorporation or reduction of molecular oxygen"/>
    <property type="evidence" value="ECO:0007669"/>
    <property type="project" value="InterPro"/>
</dbReference>
<evidence type="ECO:0000256" key="3">
    <source>
        <dbReference type="ARBA" id="ARBA00022723"/>
    </source>
</evidence>
<dbReference type="InterPro" id="IPR017972">
    <property type="entry name" value="Cyt_P450_CS"/>
</dbReference>
<comment type="cofactor">
    <cofactor evidence="1 5">
        <name>heme</name>
        <dbReference type="ChEBI" id="CHEBI:30413"/>
    </cofactor>
</comment>
<reference evidence="7" key="1">
    <citation type="submission" date="2022-10" db="EMBL/GenBank/DDBJ databases">
        <title>Tapping the CABI collections for fungal endophytes: first genome assemblies for Collariella, Neodidymelliopsis, Ascochyta clinopodiicola, Didymella pomorum, Didymosphaeria variabile, Neocosmospora piperis and Neocucurbitaria cava.</title>
        <authorList>
            <person name="Hill R."/>
        </authorList>
    </citation>
    <scope>NUCLEOTIDE SEQUENCE</scope>
    <source>
        <strain evidence="7">IMI 360193</strain>
    </source>
</reference>
<protein>
    <recommendedName>
        <fullName evidence="9">Pisatin demethylase</fullName>
    </recommendedName>
</protein>
<organism evidence="7 8">
    <name type="scientific">Didymella glomerata</name>
    <dbReference type="NCBI Taxonomy" id="749621"/>
    <lineage>
        <taxon>Eukaryota</taxon>
        <taxon>Fungi</taxon>
        <taxon>Dikarya</taxon>
        <taxon>Ascomycota</taxon>
        <taxon>Pezizomycotina</taxon>
        <taxon>Dothideomycetes</taxon>
        <taxon>Pleosporomycetidae</taxon>
        <taxon>Pleosporales</taxon>
        <taxon>Pleosporineae</taxon>
        <taxon>Didymellaceae</taxon>
        <taxon>Didymella</taxon>
    </lineage>
</organism>
<dbReference type="PROSITE" id="PS00086">
    <property type="entry name" value="CYTOCHROME_P450"/>
    <property type="match status" value="1"/>
</dbReference>
<dbReference type="InterPro" id="IPR050121">
    <property type="entry name" value="Cytochrome_P450_monoxygenase"/>
</dbReference>
<dbReference type="AlphaFoldDB" id="A0A9W8X197"/>
<evidence type="ECO:0000256" key="2">
    <source>
        <dbReference type="ARBA" id="ARBA00010617"/>
    </source>
</evidence>
<evidence type="ECO:0000256" key="5">
    <source>
        <dbReference type="PIRSR" id="PIRSR602401-1"/>
    </source>
</evidence>
<dbReference type="InterPro" id="IPR002401">
    <property type="entry name" value="Cyt_P450_E_grp-I"/>
</dbReference>
<name>A0A9W8X197_9PLEO</name>
<dbReference type="Proteomes" id="UP001140562">
    <property type="component" value="Unassembled WGS sequence"/>
</dbReference>
<dbReference type="InterPro" id="IPR036396">
    <property type="entry name" value="Cyt_P450_sf"/>
</dbReference>
<dbReference type="CDD" id="cd11060">
    <property type="entry name" value="CYP57A1-like"/>
    <property type="match status" value="1"/>
</dbReference>
<gene>
    <name evidence="7" type="ORF">N0V87_004714</name>
</gene>
<sequence length="378" mass="43145">MTSLVQCEPLVDSTTAEFLKQLNQRYVNKGGESGVVDFGAWLQYYAFDVICELTYSKRMGFVDRGQDVENIISSLEWLLSYAAVVGQVPLLDRLFLKNPIRRWLSTHGFIPSTPVAVFANRRIQESKTRELEKEKPAQRQAPCDFLSRFQEAHQKDPDFMSQERVLALTVANMFAGSDTTAISLRAIFYNLIKTPDKLAKLRAEFEELNLTGQIERGDPLMKWSDVRELPYLSAVINESLRTHPAAGLPLERITPAEGIQLGDVFVPGGTNIGCSAWTLHLDQDLWGQDAREWRPERWLEASEGKKAEMKNSMFTFGAGSRTCIGKNVSYLEMYKLVPAVLRSFDIELAYPDREWTLHNAWFVKQSDFYVRLRSRSQI</sequence>
<dbReference type="Gene3D" id="1.10.630.10">
    <property type="entry name" value="Cytochrome P450"/>
    <property type="match status" value="1"/>
</dbReference>
<dbReference type="GO" id="GO:0005506">
    <property type="term" value="F:iron ion binding"/>
    <property type="evidence" value="ECO:0007669"/>
    <property type="project" value="InterPro"/>
</dbReference>
<keyword evidence="4 5" id="KW-0408">Iron</keyword>
<dbReference type="PANTHER" id="PTHR24305:SF232">
    <property type="entry name" value="P450, PUTATIVE (EUROFUNG)-RELATED"/>
    <property type="match status" value="1"/>
</dbReference>